<dbReference type="AlphaFoldDB" id="A0A243R7U4"/>
<dbReference type="Proteomes" id="UP000194761">
    <property type="component" value="Unassembled WGS sequence"/>
</dbReference>
<sequence>MGDRAPAELLKMADALMPGASRDAARLARGGIHDVVLLPGVAAVRISRLVAVLELGGKPLTRVGSYAEHIVAWLERNADREPPGS</sequence>
<comment type="caution">
    <text evidence="1">The sequence shown here is derived from an EMBL/GenBank/DDBJ whole genome shotgun (WGS) entry which is preliminary data.</text>
</comment>
<dbReference type="RefSeq" id="WP_086577942.1">
    <property type="nucleotide sequence ID" value="NZ_NGFP01000255.1"/>
</dbReference>
<accession>A0A243R7U4</accession>
<keyword evidence="2" id="KW-1185">Reference proteome</keyword>
<proteinExistence type="predicted"/>
<dbReference type="EMBL" id="NGFP01000255">
    <property type="protein sequence ID" value="OUC90663.1"/>
    <property type="molecule type" value="Genomic_DNA"/>
</dbReference>
<evidence type="ECO:0000313" key="2">
    <source>
        <dbReference type="Proteomes" id="UP000194761"/>
    </source>
</evidence>
<evidence type="ECO:0000313" key="1">
    <source>
        <dbReference type="EMBL" id="OUC90663.1"/>
    </source>
</evidence>
<reference evidence="1 2" key="1">
    <citation type="submission" date="2017-05" db="EMBL/GenBank/DDBJ databases">
        <title>Biotechnological potential of actinobacteria isolated from South African environments.</title>
        <authorList>
            <person name="Le Roes-Hill M."/>
            <person name="Prins A."/>
            <person name="Durrell K.A."/>
        </authorList>
    </citation>
    <scope>NUCLEOTIDE SEQUENCE [LARGE SCALE GENOMIC DNA]</scope>
    <source>
        <strain evidence="1">M26</strain>
    </source>
</reference>
<protein>
    <submittedName>
        <fullName evidence="1">Uncharacterized protein</fullName>
    </submittedName>
</protein>
<name>A0A243R7U4_9ACTN</name>
<gene>
    <name evidence="1" type="ORF">CA984_36310</name>
</gene>
<organism evidence="1 2">
    <name type="scientific">Streptosporangium minutum</name>
    <dbReference type="NCBI Taxonomy" id="569862"/>
    <lineage>
        <taxon>Bacteria</taxon>
        <taxon>Bacillati</taxon>
        <taxon>Actinomycetota</taxon>
        <taxon>Actinomycetes</taxon>
        <taxon>Streptosporangiales</taxon>
        <taxon>Streptosporangiaceae</taxon>
        <taxon>Streptosporangium</taxon>
    </lineage>
</organism>